<feature type="domain" description="Aminopeptidase N-like N-terminal" evidence="26">
    <location>
        <begin position="65"/>
        <end position="247"/>
    </location>
</feature>
<evidence type="ECO:0000256" key="23">
    <source>
        <dbReference type="RuleBase" id="RU364040"/>
    </source>
</evidence>
<dbReference type="InterPro" id="IPR034016">
    <property type="entry name" value="M1_APN-typ"/>
</dbReference>
<keyword evidence="15 23" id="KW-0482">Metalloprotease</keyword>
<dbReference type="Gene3D" id="1.25.50.20">
    <property type="match status" value="1"/>
</dbReference>
<evidence type="ECO:0000256" key="21">
    <source>
        <dbReference type="PIRSR" id="PIRSR634016-3"/>
    </source>
</evidence>
<evidence type="ECO:0000256" key="10">
    <source>
        <dbReference type="ARBA" id="ARBA00022729"/>
    </source>
</evidence>
<feature type="site" description="Transition state stabilizer" evidence="22">
    <location>
        <position position="441"/>
    </location>
</feature>
<evidence type="ECO:0000256" key="8">
    <source>
        <dbReference type="ARBA" id="ARBA00022692"/>
    </source>
</evidence>
<dbReference type="GO" id="GO:0005886">
    <property type="term" value="C:plasma membrane"/>
    <property type="evidence" value="ECO:0007669"/>
    <property type="project" value="UniProtKB-SubCell"/>
</dbReference>
<dbReference type="InterPro" id="IPR014782">
    <property type="entry name" value="Peptidase_M1_dom"/>
</dbReference>
<dbReference type="Pfam" id="PF11838">
    <property type="entry name" value="ERAP1_C"/>
    <property type="match status" value="1"/>
</dbReference>
<dbReference type="VEuPathDB" id="VectorBase:SCAU002987"/>
<keyword evidence="23" id="KW-0031">Aminopeptidase</keyword>
<dbReference type="Gene3D" id="2.60.40.1730">
    <property type="entry name" value="tricorn interacting facor f3 domain"/>
    <property type="match status" value="1"/>
</dbReference>
<keyword evidence="11 23" id="KW-0378">Hydrolase</keyword>
<keyword evidence="12 21" id="KW-0862">Zinc</keyword>
<dbReference type="KEGG" id="scac:106092145"/>
<dbReference type="SUPFAM" id="SSF63737">
    <property type="entry name" value="Leukotriene A4 hydrolase N-terminal domain"/>
    <property type="match status" value="1"/>
</dbReference>
<dbReference type="InterPro" id="IPR045357">
    <property type="entry name" value="Aminopeptidase_N-like_N"/>
</dbReference>
<dbReference type="PANTHER" id="PTHR11533">
    <property type="entry name" value="PROTEASE M1 ZINC METALLOPROTEASE"/>
    <property type="match status" value="1"/>
</dbReference>
<keyword evidence="13" id="KW-0735">Signal-anchor</keyword>
<dbReference type="Gene3D" id="2.60.40.1910">
    <property type="match status" value="1"/>
</dbReference>
<dbReference type="InterPro" id="IPR027268">
    <property type="entry name" value="Peptidase_M4/M1_CTD_sf"/>
</dbReference>
<evidence type="ECO:0000256" key="5">
    <source>
        <dbReference type="ARBA" id="ARBA00022475"/>
    </source>
</evidence>
<feature type="binding site" evidence="21">
    <location>
        <position position="378"/>
    </location>
    <ligand>
        <name>Zn(2+)</name>
        <dbReference type="ChEBI" id="CHEBI:29105"/>
        <note>catalytic</note>
    </ligand>
</feature>
<evidence type="ECO:0000256" key="18">
    <source>
        <dbReference type="ARBA" id="ARBA00023180"/>
    </source>
</evidence>
<accession>A0A1I8NXT7</accession>
<dbReference type="GO" id="GO:0008270">
    <property type="term" value="F:zinc ion binding"/>
    <property type="evidence" value="ECO:0007669"/>
    <property type="project" value="UniProtKB-UniRule"/>
</dbReference>
<dbReference type="InterPro" id="IPR024571">
    <property type="entry name" value="ERAP1-like_C_dom"/>
</dbReference>
<keyword evidence="6" id="KW-0336">GPI-anchor</keyword>
<feature type="binding site" evidence="21">
    <location>
        <position position="355"/>
    </location>
    <ligand>
        <name>Zn(2+)</name>
        <dbReference type="ChEBI" id="CHEBI:29105"/>
        <note>catalytic</note>
    </ligand>
</feature>
<dbReference type="EC" id="3.4.11.-" evidence="23"/>
<dbReference type="GO" id="GO:0016285">
    <property type="term" value="F:alanyl aminopeptidase activity"/>
    <property type="evidence" value="ECO:0007669"/>
    <property type="project" value="UniProtKB-EC"/>
</dbReference>
<keyword evidence="16" id="KW-0472">Membrane</keyword>
<keyword evidence="10" id="KW-0732">Signal</keyword>
<dbReference type="FunFam" id="1.25.50.20:FF:000001">
    <property type="entry name" value="Aminopeptidase"/>
    <property type="match status" value="1"/>
</dbReference>
<evidence type="ECO:0000256" key="11">
    <source>
        <dbReference type="ARBA" id="ARBA00022801"/>
    </source>
</evidence>
<keyword evidence="18" id="KW-0325">Glycoprotein</keyword>
<gene>
    <name evidence="27" type="primary">106092145</name>
</gene>
<dbReference type="STRING" id="35570.A0A1I8NXT7"/>
<keyword evidence="17" id="KW-1015">Disulfide bond</keyword>
<keyword evidence="28" id="KW-1185">Reference proteome</keyword>
<dbReference type="GO" id="GO:0006508">
    <property type="term" value="P:proteolysis"/>
    <property type="evidence" value="ECO:0007669"/>
    <property type="project" value="UniProtKB-KW"/>
</dbReference>
<dbReference type="SUPFAM" id="SSF55486">
    <property type="entry name" value="Metalloproteases ('zincins'), catalytic domain"/>
    <property type="match status" value="1"/>
</dbReference>
<evidence type="ECO:0000256" key="22">
    <source>
        <dbReference type="PIRSR" id="PIRSR634016-4"/>
    </source>
</evidence>
<dbReference type="PRINTS" id="PR00756">
    <property type="entry name" value="ALADIPTASE"/>
</dbReference>
<evidence type="ECO:0000256" key="13">
    <source>
        <dbReference type="ARBA" id="ARBA00022968"/>
    </source>
</evidence>
<dbReference type="Proteomes" id="UP000095300">
    <property type="component" value="Unassembled WGS sequence"/>
</dbReference>
<feature type="domain" description="ERAP1-like C-terminal" evidence="25">
    <location>
        <begin position="596"/>
        <end position="906"/>
    </location>
</feature>
<dbReference type="FunFam" id="2.60.40.1910:FF:000008">
    <property type="entry name" value="Aminopeptidase"/>
    <property type="match status" value="1"/>
</dbReference>
<dbReference type="GO" id="GO:0043171">
    <property type="term" value="P:peptide catabolic process"/>
    <property type="evidence" value="ECO:0007669"/>
    <property type="project" value="TreeGrafter"/>
</dbReference>
<dbReference type="OrthoDB" id="510539at2759"/>
<dbReference type="EnsemblMetazoa" id="SCAU002987-RA">
    <property type="protein sequence ID" value="SCAU002987-PA"/>
    <property type="gene ID" value="SCAU002987"/>
</dbReference>
<evidence type="ECO:0000313" key="27">
    <source>
        <dbReference type="EnsemblMetazoa" id="SCAU002987-PA"/>
    </source>
</evidence>
<protein>
    <recommendedName>
        <fullName evidence="23">Aminopeptidase</fullName>
        <ecNumber evidence="23">3.4.11.-</ecNumber>
    </recommendedName>
</protein>
<evidence type="ECO:0000256" key="6">
    <source>
        <dbReference type="ARBA" id="ARBA00022622"/>
    </source>
</evidence>
<keyword evidence="9 21" id="KW-0479">Metal-binding</keyword>
<dbReference type="InterPro" id="IPR050344">
    <property type="entry name" value="Peptidase_M1_aminopeptidases"/>
</dbReference>
<evidence type="ECO:0000256" key="4">
    <source>
        <dbReference type="ARBA" id="ARBA00010136"/>
    </source>
</evidence>
<keyword evidence="19" id="KW-0449">Lipoprotein</keyword>
<dbReference type="FunFam" id="1.10.390.10:FF:000016">
    <property type="entry name" value="Glutamyl aminopeptidase"/>
    <property type="match status" value="1"/>
</dbReference>
<evidence type="ECO:0000259" key="25">
    <source>
        <dbReference type="Pfam" id="PF11838"/>
    </source>
</evidence>
<dbReference type="CDD" id="cd09601">
    <property type="entry name" value="M1_APN-Q_like"/>
    <property type="match status" value="1"/>
</dbReference>
<evidence type="ECO:0000256" key="2">
    <source>
        <dbReference type="ARBA" id="ARBA00004606"/>
    </source>
</evidence>
<evidence type="ECO:0000256" key="3">
    <source>
        <dbReference type="ARBA" id="ARBA00004609"/>
    </source>
</evidence>
<keyword evidence="8" id="KW-0812">Transmembrane</keyword>
<feature type="binding site" evidence="21">
    <location>
        <position position="359"/>
    </location>
    <ligand>
        <name>Zn(2+)</name>
        <dbReference type="ChEBI" id="CHEBI:29105"/>
        <note>catalytic</note>
    </ligand>
</feature>
<dbReference type="GO" id="GO:0005615">
    <property type="term" value="C:extracellular space"/>
    <property type="evidence" value="ECO:0007669"/>
    <property type="project" value="TreeGrafter"/>
</dbReference>
<dbReference type="Pfam" id="PF01433">
    <property type="entry name" value="Peptidase_M1"/>
    <property type="match status" value="1"/>
</dbReference>
<evidence type="ECO:0000256" key="15">
    <source>
        <dbReference type="ARBA" id="ARBA00023049"/>
    </source>
</evidence>
<dbReference type="GO" id="GO:0042277">
    <property type="term" value="F:peptide binding"/>
    <property type="evidence" value="ECO:0007669"/>
    <property type="project" value="TreeGrafter"/>
</dbReference>
<evidence type="ECO:0000256" key="7">
    <source>
        <dbReference type="ARBA" id="ARBA00022670"/>
    </source>
</evidence>
<dbReference type="InterPro" id="IPR001930">
    <property type="entry name" value="Peptidase_M1"/>
</dbReference>
<dbReference type="GO" id="GO:0098552">
    <property type="term" value="C:side of membrane"/>
    <property type="evidence" value="ECO:0007669"/>
    <property type="project" value="UniProtKB-KW"/>
</dbReference>
<organism evidence="27 28">
    <name type="scientific">Stomoxys calcitrans</name>
    <name type="common">Stable fly</name>
    <name type="synonym">Conops calcitrans</name>
    <dbReference type="NCBI Taxonomy" id="35570"/>
    <lineage>
        <taxon>Eukaryota</taxon>
        <taxon>Metazoa</taxon>
        <taxon>Ecdysozoa</taxon>
        <taxon>Arthropoda</taxon>
        <taxon>Hexapoda</taxon>
        <taxon>Insecta</taxon>
        <taxon>Pterygota</taxon>
        <taxon>Neoptera</taxon>
        <taxon>Endopterygota</taxon>
        <taxon>Diptera</taxon>
        <taxon>Brachycera</taxon>
        <taxon>Muscomorpha</taxon>
        <taxon>Muscoidea</taxon>
        <taxon>Muscidae</taxon>
        <taxon>Stomoxys</taxon>
    </lineage>
</organism>
<dbReference type="PANTHER" id="PTHR11533:SF253">
    <property type="entry name" value="AMINOPEPTIDASE-RELATED"/>
    <property type="match status" value="1"/>
</dbReference>
<evidence type="ECO:0000259" key="24">
    <source>
        <dbReference type="Pfam" id="PF01433"/>
    </source>
</evidence>
<keyword evidence="14" id="KW-1133">Transmembrane helix</keyword>
<comment type="subcellular location">
    <subcellularLocation>
        <location evidence="3">Cell membrane</location>
        <topology evidence="3">Lipid-anchor</topology>
        <topology evidence="3">GPI-anchor</topology>
    </subcellularLocation>
    <subcellularLocation>
        <location evidence="2">Membrane</location>
        <topology evidence="2">Single-pass type II membrane protein</topology>
    </subcellularLocation>
</comment>
<evidence type="ECO:0000259" key="26">
    <source>
        <dbReference type="Pfam" id="PF17900"/>
    </source>
</evidence>
<comment type="similarity">
    <text evidence="4 23">Belongs to the peptidase M1 family.</text>
</comment>
<evidence type="ECO:0000256" key="17">
    <source>
        <dbReference type="ARBA" id="ARBA00023157"/>
    </source>
</evidence>
<evidence type="ECO:0000256" key="20">
    <source>
        <dbReference type="PIRSR" id="PIRSR634016-1"/>
    </source>
</evidence>
<name>A0A1I8NXT7_STOCA</name>
<comment type="catalytic activity">
    <reaction evidence="1">
        <text>Release of an N-terminal amino acid, Xaa-|-Yaa- from a peptide, amide or arylamide. Xaa is preferably Ala, but may be most amino acids including Pro (slow action). When a terminal hydrophobic residue is followed by a prolyl residue, the two may be released as an intact Xaa-Pro dipeptide.</text>
        <dbReference type="EC" id="3.4.11.2"/>
    </reaction>
</comment>
<evidence type="ECO:0000256" key="1">
    <source>
        <dbReference type="ARBA" id="ARBA00000098"/>
    </source>
</evidence>
<proteinExistence type="inferred from homology"/>
<evidence type="ECO:0000256" key="16">
    <source>
        <dbReference type="ARBA" id="ARBA00023136"/>
    </source>
</evidence>
<dbReference type="AlphaFoldDB" id="A0A1I8NXT7"/>
<dbReference type="InterPro" id="IPR042097">
    <property type="entry name" value="Aminopeptidase_N-like_N_sf"/>
</dbReference>
<evidence type="ECO:0000313" key="28">
    <source>
        <dbReference type="Proteomes" id="UP000095300"/>
    </source>
</evidence>
<dbReference type="GO" id="GO:0070006">
    <property type="term" value="F:metalloaminopeptidase activity"/>
    <property type="evidence" value="ECO:0007669"/>
    <property type="project" value="TreeGrafter"/>
</dbReference>
<reference evidence="27" key="1">
    <citation type="submission" date="2020-05" db="UniProtKB">
        <authorList>
            <consortium name="EnsemblMetazoa"/>
        </authorList>
    </citation>
    <scope>IDENTIFICATION</scope>
    <source>
        <strain evidence="27">USDA</strain>
    </source>
</reference>
<feature type="domain" description="Peptidase M1 membrane alanine aminopeptidase" evidence="24">
    <location>
        <begin position="283"/>
        <end position="508"/>
    </location>
</feature>
<sequence>MQIKTMGPLRQITRWPHRVRNLLTVVVIFNAISIIQAEAGSYTHYRLPASIQPLRYVLKIITPLDNADNLTFSGSVAIHFQVLEDATNITLHARNLSIDDSRIQLTSNEEGNFNICLDQVETVPEHDYYIVQLCQTLSKDKVYEIVLNFSGNLNNEFQGYFATSYVDETTNETKWITGTQFEPTWARNAFPCMDEPNYKANFTIWLGHNKSMAAISNMPLDRQIPLEDMDGFVWSIFEESVPMSSYLVAYSVLDFVYKESKIEGSKVVFRTWCRKDYIDQCEYGAEVAPTVLKFYEDMFEIPFPLQKVDQIAIPGFLSIAMENWGLIIYSEGIFLFEPNVTTLMQKTPVTGCIAHELAHQWFGNLVTMKWWTDLWLNEGFATYVSSLGVHHLNPELDSYNIYSLDNLLEVMETDSKSNSHPVSKLVWNTSKILDRFDSISYAKGSVVLRMMHLTVGHAAFFGAIGEYLTKHEFQNAEQDELWSEFTAKGHHFRSIRPEYDMKTIMDTWTLYTGFPLVKVHRNYETGSLQISQERFLRNKVNATSEESKVCWWVPLSFTTASELDFNTTTPKAWLECDESGKGIALSINHAASANEWFIFNLQLAGFYRVSYDDGNWRLLQKALNSDQFVNIHVMNRAQIVGDALALAFSGYQDYDMALSILEYLTREHEYLPWKIALDDLSEIYSMVKYFPKEIAYFKTYMQYILEPIYYRMGGLNDTYGIDGEPTHSQMLLKNLVTDWACRLELYDCTNSAIKYFEQWKMAEHPDEENPIPTDLRTTVYCTAIKYGDADDWKFLWRRYKKNPAKEVEMATVIAALGCSLNKTLLSEYITALFTEDTEIWENDVTLGFDTIATDETGLTVAWEYLIVNIEALHVAHQEIDYMADTISDQIISSAQLAKHINFINTNKERFKDAEVRVKYAHGNANPRIHWVEHNLEKIISQIQSRLSSMGMIFSNTMKMQ</sequence>
<dbReference type="Gene3D" id="1.10.390.10">
    <property type="entry name" value="Neutral Protease Domain 2"/>
    <property type="match status" value="1"/>
</dbReference>
<evidence type="ECO:0000256" key="12">
    <source>
        <dbReference type="ARBA" id="ARBA00022833"/>
    </source>
</evidence>
<evidence type="ECO:0000256" key="14">
    <source>
        <dbReference type="ARBA" id="ARBA00022989"/>
    </source>
</evidence>
<dbReference type="Pfam" id="PF17900">
    <property type="entry name" value="Peptidase_M1_N"/>
    <property type="match status" value="1"/>
</dbReference>
<dbReference type="GO" id="GO:0005737">
    <property type="term" value="C:cytoplasm"/>
    <property type="evidence" value="ECO:0007669"/>
    <property type="project" value="TreeGrafter"/>
</dbReference>
<evidence type="ECO:0000256" key="19">
    <source>
        <dbReference type="ARBA" id="ARBA00023288"/>
    </source>
</evidence>
<evidence type="ECO:0000256" key="9">
    <source>
        <dbReference type="ARBA" id="ARBA00022723"/>
    </source>
</evidence>
<keyword evidence="7 23" id="KW-0645">Protease</keyword>
<comment type="cofactor">
    <cofactor evidence="21 23">
        <name>Zn(2+)</name>
        <dbReference type="ChEBI" id="CHEBI:29105"/>
    </cofactor>
    <text evidence="21 23">Binds 1 zinc ion per subunit.</text>
</comment>
<dbReference type="FunFam" id="2.60.40.1730:FF:000012">
    <property type="entry name" value="Aminopeptidase N"/>
    <property type="match status" value="1"/>
</dbReference>
<keyword evidence="5" id="KW-1003">Cell membrane</keyword>
<feature type="active site" description="Proton acceptor" evidence="20">
    <location>
        <position position="356"/>
    </location>
</feature>